<dbReference type="STRING" id="717774.Marme_2616"/>
<dbReference type="eggNOG" id="COG2027">
    <property type="taxonomic scope" value="Bacteria"/>
</dbReference>
<dbReference type="EMBL" id="CP002583">
    <property type="protein sequence ID" value="ADZ91848.1"/>
    <property type="molecule type" value="Genomic_DNA"/>
</dbReference>
<reference evidence="2 3" key="1">
    <citation type="journal article" date="2012" name="Stand. Genomic Sci.">
        <title>Complete genome sequence of the melanogenic marine bacterium Marinomonas mediterranea type strain (MMB-1(T)).</title>
        <authorList>
            <person name="Lucas-Elio P."/>
            <person name="Goodwin L."/>
            <person name="Woyke T."/>
            <person name="Pitluck S."/>
            <person name="Nolan M."/>
            <person name="Kyrpides N.C."/>
            <person name="Detter J.C."/>
            <person name="Copeland A."/>
            <person name="Teshima H."/>
            <person name="Bruce D."/>
            <person name="Detter C."/>
            <person name="Tapia R."/>
            <person name="Han S."/>
            <person name="Land M.L."/>
            <person name="Ivanova N."/>
            <person name="Mikhailova N."/>
            <person name="Johnston A.W."/>
            <person name="Sanchez-Amat A."/>
        </authorList>
    </citation>
    <scope>NUCLEOTIDE SEQUENCE [LARGE SCALE GENOMIC DNA]</scope>
    <source>
        <strain evidence="3">ATCC 700492 / JCM 21426 / NBRC 103028 / MMB-1</strain>
    </source>
</reference>
<dbReference type="InterPro" id="IPR038765">
    <property type="entry name" value="Papain-like_cys_pep_sf"/>
</dbReference>
<dbReference type="Gene3D" id="2.30.260.10">
    <property type="entry name" value="putative xylanase like domain"/>
    <property type="match status" value="1"/>
</dbReference>
<evidence type="ECO:0000313" key="2">
    <source>
        <dbReference type="EMBL" id="ADZ91848.1"/>
    </source>
</evidence>
<dbReference type="OrthoDB" id="8740273at2"/>
<dbReference type="SUPFAM" id="SSF54001">
    <property type="entry name" value="Cysteine proteinases"/>
    <property type="match status" value="1"/>
</dbReference>
<gene>
    <name evidence="2" type="ordered locus">Marme_2616</name>
</gene>
<dbReference type="Pfam" id="PF07313">
    <property type="entry name" value="AmiA-like"/>
    <property type="match status" value="1"/>
</dbReference>
<proteinExistence type="predicted"/>
<keyword evidence="3" id="KW-1185">Reference proteome</keyword>
<feature type="signal peptide" evidence="1">
    <location>
        <begin position="1"/>
        <end position="31"/>
    </location>
</feature>
<protein>
    <recommendedName>
        <fullName evidence="4">DUF1460 domain-containing protein</fullName>
    </recommendedName>
</protein>
<feature type="chain" id="PRO_5003284449" description="DUF1460 domain-containing protein" evidence="1">
    <location>
        <begin position="32"/>
        <end position="340"/>
    </location>
</feature>
<dbReference type="KEGG" id="mme:Marme_2616"/>
<sequence length="340" mass="38890" precursor="true">MFSITHFSKANTLVTFSALLSLVLLSLQVFAQQTPYEEPFFSMVNHKEPMQQGDNSHRAKRIEAISETLLGAKYEDGSLGEGAHGVYDTDPLIRFDVFDCTTYVEAVVAGAMSQSKATFEKNLKQLRYKNGQVEFIYRNHFPSLDWIPNNQDKLTDITHLVAPDDVQLAQATIDKPSWYKNMKANRLKCESEHSLSCKQRLAQLQQEGRHFQPENSTIAYVPLSAIYLKEDKLKESKSKEGESKDVNGNSINHRILDRIPSGSVISMVRPNWNIKKWIGTNMNVSHQSIAIRKGNRLYLRHASQTHKHVIDEDFITYFSKYLDNSSLKGFNVLVLKDRQY</sequence>
<dbReference type="Proteomes" id="UP000001062">
    <property type="component" value="Chromosome"/>
</dbReference>
<accession>F2JXE8</accession>
<dbReference type="InterPro" id="IPR010846">
    <property type="entry name" value="AmiA-like"/>
</dbReference>
<dbReference type="Gene3D" id="1.10.3670.10">
    <property type="entry name" value="Putative xylanase like domain"/>
    <property type="match status" value="1"/>
</dbReference>
<evidence type="ECO:0008006" key="4">
    <source>
        <dbReference type="Google" id="ProtNLM"/>
    </source>
</evidence>
<dbReference type="RefSeq" id="WP_013661751.1">
    <property type="nucleotide sequence ID" value="NC_015276.1"/>
</dbReference>
<dbReference type="PATRIC" id="fig|717774.3.peg.2701"/>
<keyword evidence="1" id="KW-0732">Signal</keyword>
<organism evidence="2 3">
    <name type="scientific">Marinomonas mediterranea (strain ATCC 700492 / JCM 21426 / NBRC 103028 / MMB-1)</name>
    <dbReference type="NCBI Taxonomy" id="717774"/>
    <lineage>
        <taxon>Bacteria</taxon>
        <taxon>Pseudomonadati</taxon>
        <taxon>Pseudomonadota</taxon>
        <taxon>Gammaproteobacteria</taxon>
        <taxon>Oceanospirillales</taxon>
        <taxon>Oceanospirillaceae</taxon>
        <taxon>Marinomonas</taxon>
    </lineage>
</organism>
<evidence type="ECO:0000256" key="1">
    <source>
        <dbReference type="SAM" id="SignalP"/>
    </source>
</evidence>
<dbReference type="AlphaFoldDB" id="F2JXE8"/>
<name>F2JXE8_MARM1</name>
<evidence type="ECO:0000313" key="3">
    <source>
        <dbReference type="Proteomes" id="UP000001062"/>
    </source>
</evidence>
<dbReference type="HOGENOM" id="CLU_070818_0_0_6"/>